<organism evidence="5">
    <name type="scientific">Tanacetum cinerariifolium</name>
    <name type="common">Dalmatian daisy</name>
    <name type="synonym">Chrysanthemum cinerariifolium</name>
    <dbReference type="NCBI Taxonomy" id="118510"/>
    <lineage>
        <taxon>Eukaryota</taxon>
        <taxon>Viridiplantae</taxon>
        <taxon>Streptophyta</taxon>
        <taxon>Embryophyta</taxon>
        <taxon>Tracheophyta</taxon>
        <taxon>Spermatophyta</taxon>
        <taxon>Magnoliopsida</taxon>
        <taxon>eudicotyledons</taxon>
        <taxon>Gunneridae</taxon>
        <taxon>Pentapetalae</taxon>
        <taxon>asterids</taxon>
        <taxon>campanulids</taxon>
        <taxon>Asterales</taxon>
        <taxon>Asteraceae</taxon>
        <taxon>Asteroideae</taxon>
        <taxon>Anthemideae</taxon>
        <taxon>Anthemidinae</taxon>
        <taxon>Tanacetum</taxon>
    </lineage>
</organism>
<dbReference type="EMBL" id="BKCJ010010573">
    <property type="protein sequence ID" value="GEU92202.1"/>
    <property type="molecule type" value="Genomic_DNA"/>
</dbReference>
<name>A0A6L2P4G5_TANCI</name>
<evidence type="ECO:0000313" key="5">
    <source>
        <dbReference type="EMBL" id="GEU92202.1"/>
    </source>
</evidence>
<keyword evidence="1" id="KW-0064">Aspartyl protease</keyword>
<sequence length="654" mass="74141">MQEDQGYVDCGCFRHMTENMSYLFDFKELDGGYVTFGGGANVVKITSKGTLKIGKLDFEDVYFVKELKFSLLNVSQMALVVKPHNKTPYELFRGRTHALSFVRPFGCHVTILNTLDHLGKFDGKAYEGYFIRYSMNSKAFRVYNIRTRRVEKDLHIEFLENKPIVAGTKDCIGAGHSSMETGSTQDYIFIPFWKDGSPLFDSSLKISGDDGKKHDEVSDNESGTSNKLNFAFENLNNEYPDDPKMPGRATQFKLKKVWILVDLPKGKKAIGTKWVFMNKKDNRGIVIKNIARLVAQGHTQEEGIDYDQVFAPVARNEAIRLLLAYASFMGVMVYQMDMKSTFLYGRIEEEVYVCQPLGFEDPGHPNKVYVDDIIFGSTKKELCTEFERLMKDKFQMSSMGELTFFLGLKVKQKEDGIFISQYKYVTKVLRKFNFSDVKSASTPVDIKKTLVKDADGDDVDVHLYRFMIGSLMYLTSSRLDIMYVVCVCAIFQVTLKVSHLHAVKRIFRYLKGHPKLGLWYPRDFLFELVAFTDSDYARASLDRKSTTGGCQFLGSRLISWQCKKQTVVATSTTEADYAATASCCGKFWQTATASTLDNGEMEITTTIDGKVKVVIKASVRIHLKLEDSDGISTLLTTEIFKQLPLMGYVSNSDK</sequence>
<dbReference type="InterPro" id="IPR054722">
    <property type="entry name" value="PolX-like_BBD"/>
</dbReference>
<feature type="domain" description="Retrovirus-related Pol polyprotein from transposon TNT 1-94-like beta-barrel" evidence="3">
    <location>
        <begin position="7"/>
        <end position="77"/>
    </location>
</feature>
<dbReference type="InterPro" id="IPR043502">
    <property type="entry name" value="DNA/RNA_pol_sf"/>
</dbReference>
<protein>
    <submittedName>
        <fullName evidence="5">Uncharacterized protein</fullName>
    </submittedName>
</protein>
<dbReference type="CDD" id="cd09272">
    <property type="entry name" value="RNase_HI_RT_Ty1"/>
    <property type="match status" value="1"/>
</dbReference>
<dbReference type="AlphaFoldDB" id="A0A6L2P4G5"/>
<dbReference type="InterPro" id="IPR057670">
    <property type="entry name" value="SH3_retrovirus"/>
</dbReference>
<dbReference type="Pfam" id="PF22936">
    <property type="entry name" value="Pol_BBD"/>
    <property type="match status" value="1"/>
</dbReference>
<feature type="domain" description="Retroviral polymerase SH3-like" evidence="4">
    <location>
        <begin position="107"/>
        <end position="162"/>
    </location>
</feature>
<comment type="caution">
    <text evidence="5">The sequence shown here is derived from an EMBL/GenBank/DDBJ whole genome shotgun (WGS) entry which is preliminary data.</text>
</comment>
<proteinExistence type="predicted"/>
<feature type="domain" description="Reverse transcriptase Ty1/copia-type" evidence="2">
    <location>
        <begin position="256"/>
        <end position="369"/>
    </location>
</feature>
<dbReference type="Pfam" id="PF25597">
    <property type="entry name" value="SH3_retrovirus"/>
    <property type="match status" value="1"/>
</dbReference>
<accession>A0A6L2P4G5</accession>
<dbReference type="Pfam" id="PF07727">
    <property type="entry name" value="RVT_2"/>
    <property type="match status" value="1"/>
</dbReference>
<keyword evidence="1" id="KW-0645">Protease</keyword>
<evidence type="ECO:0000256" key="1">
    <source>
        <dbReference type="ARBA" id="ARBA00022750"/>
    </source>
</evidence>
<dbReference type="PANTHER" id="PTHR11439:SF495">
    <property type="entry name" value="REVERSE TRANSCRIPTASE, RNA-DEPENDENT DNA POLYMERASE-RELATED"/>
    <property type="match status" value="1"/>
</dbReference>
<dbReference type="PANTHER" id="PTHR11439">
    <property type="entry name" value="GAG-POL-RELATED RETROTRANSPOSON"/>
    <property type="match status" value="1"/>
</dbReference>
<evidence type="ECO:0000259" key="4">
    <source>
        <dbReference type="Pfam" id="PF25597"/>
    </source>
</evidence>
<dbReference type="GO" id="GO:0004190">
    <property type="term" value="F:aspartic-type endopeptidase activity"/>
    <property type="evidence" value="ECO:0007669"/>
    <property type="project" value="UniProtKB-KW"/>
</dbReference>
<evidence type="ECO:0000259" key="3">
    <source>
        <dbReference type="Pfam" id="PF22936"/>
    </source>
</evidence>
<evidence type="ECO:0000259" key="2">
    <source>
        <dbReference type="Pfam" id="PF07727"/>
    </source>
</evidence>
<reference evidence="5" key="1">
    <citation type="journal article" date="2019" name="Sci. Rep.">
        <title>Draft genome of Tanacetum cinerariifolium, the natural source of mosquito coil.</title>
        <authorList>
            <person name="Yamashiro T."/>
            <person name="Shiraishi A."/>
            <person name="Satake H."/>
            <person name="Nakayama K."/>
        </authorList>
    </citation>
    <scope>NUCLEOTIDE SEQUENCE</scope>
</reference>
<gene>
    <name evidence="5" type="ORF">Tci_064180</name>
</gene>
<dbReference type="InterPro" id="IPR013103">
    <property type="entry name" value="RVT_2"/>
</dbReference>
<dbReference type="SUPFAM" id="SSF56672">
    <property type="entry name" value="DNA/RNA polymerases"/>
    <property type="match status" value="1"/>
</dbReference>
<keyword evidence="1" id="KW-0378">Hydrolase</keyword>